<dbReference type="GO" id="GO:0016020">
    <property type="term" value="C:membrane"/>
    <property type="evidence" value="ECO:0007669"/>
    <property type="project" value="TreeGrafter"/>
</dbReference>
<dbReference type="Proteomes" id="UP000314294">
    <property type="component" value="Unassembled WGS sequence"/>
</dbReference>
<evidence type="ECO:0000313" key="3">
    <source>
        <dbReference type="Proteomes" id="UP000314294"/>
    </source>
</evidence>
<evidence type="ECO:0000313" key="2">
    <source>
        <dbReference type="EMBL" id="TNN27730.1"/>
    </source>
</evidence>
<dbReference type="PANTHER" id="PTHR12406">
    <property type="entry name" value="CALCIUM-INDEPENDENT PHOSPHOLIPASE A2 IPLA2 -RELATED"/>
    <property type="match status" value="1"/>
</dbReference>
<dbReference type="InterPro" id="IPR016035">
    <property type="entry name" value="Acyl_Trfase/lysoPLipase"/>
</dbReference>
<organism evidence="2 3">
    <name type="scientific">Liparis tanakae</name>
    <name type="common">Tanaka's snailfish</name>
    <dbReference type="NCBI Taxonomy" id="230148"/>
    <lineage>
        <taxon>Eukaryota</taxon>
        <taxon>Metazoa</taxon>
        <taxon>Chordata</taxon>
        <taxon>Craniata</taxon>
        <taxon>Vertebrata</taxon>
        <taxon>Euteleostomi</taxon>
        <taxon>Actinopterygii</taxon>
        <taxon>Neopterygii</taxon>
        <taxon>Teleostei</taxon>
        <taxon>Neoteleostei</taxon>
        <taxon>Acanthomorphata</taxon>
        <taxon>Eupercaria</taxon>
        <taxon>Perciformes</taxon>
        <taxon>Cottioidei</taxon>
        <taxon>Cottales</taxon>
        <taxon>Liparidae</taxon>
        <taxon>Liparis</taxon>
    </lineage>
</organism>
<dbReference type="GO" id="GO:0004806">
    <property type="term" value="F:triacylglycerol lipase activity"/>
    <property type="evidence" value="ECO:0007669"/>
    <property type="project" value="TreeGrafter"/>
</dbReference>
<keyword evidence="3" id="KW-1185">Reference proteome</keyword>
<dbReference type="GO" id="GO:0005811">
    <property type="term" value="C:lipid droplet"/>
    <property type="evidence" value="ECO:0007669"/>
    <property type="project" value="TreeGrafter"/>
</dbReference>
<dbReference type="InterPro" id="IPR033562">
    <property type="entry name" value="PLPL"/>
</dbReference>
<evidence type="ECO:0000256" key="1">
    <source>
        <dbReference type="SAM" id="MobiDB-lite"/>
    </source>
</evidence>
<dbReference type="PANTHER" id="PTHR12406:SF7">
    <property type="entry name" value="PATATIN-LIKE PHOSPHOLIPASE DOMAIN-CONTAINING PROTEIN 4"/>
    <property type="match status" value="1"/>
</dbReference>
<comment type="caution">
    <text evidence="2">The sequence shown here is derived from an EMBL/GenBank/DDBJ whole genome shotgun (WGS) entry which is preliminary data.</text>
</comment>
<protein>
    <submittedName>
        <fullName evidence="2">Patatin-like phospholipase domain-containing protein 4</fullName>
    </submittedName>
</protein>
<gene>
    <name evidence="2" type="primary">PNPLA4_0</name>
    <name evidence="2" type="ORF">EYF80_062123</name>
</gene>
<dbReference type="OrthoDB" id="197155at2759"/>
<sequence>MLPSQAHRLATGRLHVSMTHYKSGENYILSTFNSREELITALLASSYVPVYAGLKPVELRGQAWTMIQTSMIHQADGGREEEWAESQQGHDIRPSRSNGPYET</sequence>
<dbReference type="GO" id="GO:0055088">
    <property type="term" value="P:lipid homeostasis"/>
    <property type="evidence" value="ECO:0007669"/>
    <property type="project" value="TreeGrafter"/>
</dbReference>
<proteinExistence type="predicted"/>
<dbReference type="SUPFAM" id="SSF52151">
    <property type="entry name" value="FabD/lysophospholipase-like"/>
    <property type="match status" value="1"/>
</dbReference>
<name>A0A4Z2EGR7_9TELE</name>
<accession>A0A4Z2EGR7</accession>
<dbReference type="EMBL" id="SRLO01007818">
    <property type="protein sequence ID" value="TNN27730.1"/>
    <property type="molecule type" value="Genomic_DNA"/>
</dbReference>
<dbReference type="GO" id="GO:0005737">
    <property type="term" value="C:cytoplasm"/>
    <property type="evidence" value="ECO:0007669"/>
    <property type="project" value="TreeGrafter"/>
</dbReference>
<dbReference type="AlphaFoldDB" id="A0A4Z2EGR7"/>
<feature type="region of interest" description="Disordered" evidence="1">
    <location>
        <begin position="75"/>
        <end position="103"/>
    </location>
</feature>
<dbReference type="GO" id="GO:0019433">
    <property type="term" value="P:triglyceride catabolic process"/>
    <property type="evidence" value="ECO:0007669"/>
    <property type="project" value="TreeGrafter"/>
</dbReference>
<reference evidence="2 3" key="1">
    <citation type="submission" date="2019-03" db="EMBL/GenBank/DDBJ databases">
        <title>First draft genome of Liparis tanakae, snailfish: a comprehensive survey of snailfish specific genes.</title>
        <authorList>
            <person name="Kim W."/>
            <person name="Song I."/>
            <person name="Jeong J.-H."/>
            <person name="Kim D."/>
            <person name="Kim S."/>
            <person name="Ryu S."/>
            <person name="Song J.Y."/>
            <person name="Lee S.K."/>
        </authorList>
    </citation>
    <scope>NUCLEOTIDE SEQUENCE [LARGE SCALE GENOMIC DNA]</scope>
    <source>
        <tissue evidence="2">Muscle</tissue>
    </source>
</reference>